<dbReference type="PANTHER" id="PTHR43611">
    <property type="entry name" value="ALPHA-D-GLUCOSE 1-PHOSPHATE PHOSPHATASE"/>
    <property type="match status" value="1"/>
</dbReference>
<dbReference type="PRINTS" id="PR00413">
    <property type="entry name" value="HADHALOGNASE"/>
</dbReference>
<dbReference type="PANTHER" id="PTHR43611:SF3">
    <property type="entry name" value="FLAVIN MONONUCLEOTIDE HYDROLASE 1, CHLOROPLATIC"/>
    <property type="match status" value="1"/>
</dbReference>
<keyword evidence="1" id="KW-0378">Hydrolase</keyword>
<dbReference type="Gene3D" id="3.40.50.1000">
    <property type="entry name" value="HAD superfamily/HAD-like"/>
    <property type="match status" value="1"/>
</dbReference>
<dbReference type="SFLD" id="SFLDS00003">
    <property type="entry name" value="Haloacid_Dehalogenase"/>
    <property type="match status" value="1"/>
</dbReference>
<dbReference type="InterPro" id="IPR036412">
    <property type="entry name" value="HAD-like_sf"/>
</dbReference>
<evidence type="ECO:0000313" key="2">
    <source>
        <dbReference type="Proteomes" id="UP000770785"/>
    </source>
</evidence>
<dbReference type="EMBL" id="JAATJH010000003">
    <property type="protein sequence ID" value="NJC26962.1"/>
    <property type="molecule type" value="Genomic_DNA"/>
</dbReference>
<dbReference type="CDD" id="cd02603">
    <property type="entry name" value="HAD_sEH-N_like"/>
    <property type="match status" value="1"/>
</dbReference>
<protein>
    <submittedName>
        <fullName evidence="1">Hydrolase of the HAD superfamily</fullName>
    </submittedName>
</protein>
<evidence type="ECO:0000313" key="1">
    <source>
        <dbReference type="EMBL" id="NJC26962.1"/>
    </source>
</evidence>
<comment type="caution">
    <text evidence="1">The sequence shown here is derived from an EMBL/GenBank/DDBJ whole genome shotgun (WGS) entry which is preliminary data.</text>
</comment>
<dbReference type="RefSeq" id="WP_168037710.1">
    <property type="nucleotide sequence ID" value="NZ_JAATJH010000003.1"/>
</dbReference>
<dbReference type="InterPro" id="IPR041492">
    <property type="entry name" value="HAD_2"/>
</dbReference>
<reference evidence="1 2" key="1">
    <citation type="submission" date="2020-03" db="EMBL/GenBank/DDBJ databases">
        <title>Genomic Encyclopedia of Type Strains, Phase IV (KMG-IV): sequencing the most valuable type-strain genomes for metagenomic binning, comparative biology and taxonomic classification.</title>
        <authorList>
            <person name="Goeker M."/>
        </authorList>
    </citation>
    <scope>NUCLEOTIDE SEQUENCE [LARGE SCALE GENOMIC DNA]</scope>
    <source>
        <strain evidence="1 2">DSM 105096</strain>
    </source>
</reference>
<gene>
    <name evidence="1" type="ORF">GGR27_002472</name>
</gene>
<dbReference type="GO" id="GO:0016787">
    <property type="term" value="F:hydrolase activity"/>
    <property type="evidence" value="ECO:0007669"/>
    <property type="project" value="UniProtKB-KW"/>
</dbReference>
<organism evidence="1 2">
    <name type="scientific">Neolewinella antarctica</name>
    <dbReference type="NCBI Taxonomy" id="442734"/>
    <lineage>
        <taxon>Bacteria</taxon>
        <taxon>Pseudomonadati</taxon>
        <taxon>Bacteroidota</taxon>
        <taxon>Saprospiria</taxon>
        <taxon>Saprospirales</taxon>
        <taxon>Lewinellaceae</taxon>
        <taxon>Neolewinella</taxon>
    </lineage>
</organism>
<dbReference type="InterPro" id="IPR006439">
    <property type="entry name" value="HAD-SF_hydro_IA"/>
</dbReference>
<dbReference type="NCBIfam" id="TIGR01509">
    <property type="entry name" value="HAD-SF-IA-v3"/>
    <property type="match status" value="1"/>
</dbReference>
<dbReference type="Pfam" id="PF13419">
    <property type="entry name" value="HAD_2"/>
    <property type="match status" value="1"/>
</dbReference>
<name>A0ABX0XCM9_9BACT</name>
<accession>A0ABX0XCM9</accession>
<dbReference type="SUPFAM" id="SSF56784">
    <property type="entry name" value="HAD-like"/>
    <property type="match status" value="1"/>
</dbReference>
<dbReference type="Gene3D" id="1.10.150.240">
    <property type="entry name" value="Putative phosphatase, domain 2"/>
    <property type="match status" value="1"/>
</dbReference>
<keyword evidence="2" id="KW-1185">Reference proteome</keyword>
<dbReference type="InterPro" id="IPR023198">
    <property type="entry name" value="PGP-like_dom2"/>
</dbReference>
<dbReference type="SFLD" id="SFLDG01129">
    <property type="entry name" value="C1.5:_HAD__Beta-PGM__Phosphata"/>
    <property type="match status" value="1"/>
</dbReference>
<dbReference type="InterPro" id="IPR023214">
    <property type="entry name" value="HAD_sf"/>
</dbReference>
<proteinExistence type="predicted"/>
<dbReference type="Proteomes" id="UP000770785">
    <property type="component" value="Unassembled WGS sequence"/>
</dbReference>
<sequence length="218" mass="24920">MSEKTITTLFVDIGGVLLSNGWGHEFRHRAAGKFNLDKQAMDERHSTVFMPYERGELTLEEYLKKVVFYQKRDFTIREFRDYMFSLTTPHAGMINLIKSLKRQYGLKVVAVSNEARELNAYRIRTFELTGVIDFFVSSCYVHLRKPDARIFELALDLTAAAPDEVIYIDDIQQFVDVAEEMGIKSICHAEYSLTRDALAASGLTIMLDLCEAANLNNL</sequence>